<feature type="transmembrane region" description="Helical" evidence="3">
    <location>
        <begin position="12"/>
        <end position="32"/>
    </location>
</feature>
<evidence type="ECO:0000256" key="2">
    <source>
        <dbReference type="ARBA" id="ARBA00034247"/>
    </source>
</evidence>
<evidence type="ECO:0000256" key="1">
    <source>
        <dbReference type="ARBA" id="ARBA00012528"/>
    </source>
</evidence>
<protein>
    <recommendedName>
        <fullName evidence="1">diguanylate cyclase</fullName>
        <ecNumber evidence="1">2.7.7.65</ecNumber>
    </recommendedName>
</protein>
<name>A0A919BKJ5_9GAMM</name>
<dbReference type="PANTHER" id="PTHR45138:SF9">
    <property type="entry name" value="DIGUANYLATE CYCLASE DGCM-RELATED"/>
    <property type="match status" value="1"/>
</dbReference>
<accession>A0A919BKJ5</accession>
<dbReference type="CDD" id="cd01949">
    <property type="entry name" value="GGDEF"/>
    <property type="match status" value="1"/>
</dbReference>
<feature type="domain" description="GGDEF" evidence="4">
    <location>
        <begin position="251"/>
        <end position="396"/>
    </location>
</feature>
<keyword evidence="3" id="KW-0812">Transmembrane</keyword>
<keyword evidence="6" id="KW-1185">Reference proteome</keyword>
<dbReference type="InterPro" id="IPR000160">
    <property type="entry name" value="GGDEF_dom"/>
</dbReference>
<evidence type="ECO:0000256" key="3">
    <source>
        <dbReference type="SAM" id="Phobius"/>
    </source>
</evidence>
<dbReference type="EMBL" id="BNCK01000006">
    <property type="protein sequence ID" value="GHF98161.1"/>
    <property type="molecule type" value="Genomic_DNA"/>
</dbReference>
<dbReference type="InterPro" id="IPR029787">
    <property type="entry name" value="Nucleotide_cyclase"/>
</dbReference>
<sequence>MIQKLEGLKTTLWTGLAVSLTYVFAMVSQPYWMAKISLIEQVVYGILLVGVLFTAQFSRSRYTLIIAMLGVYYAVNNGVLSGEQQLIAQQDWFFLSATFTLAFLTSVKDRGLFSIHGLWRILGICLCIALAKLWLMSEPYFIKTAISVGISQVHAKSLVVELPLFLVALFILYKSLRHPSLLVASLLTSLVLASLVFHQHVDIPLSALLSLLLVHYILVVVIDSYYLAYRDELTGIPSRRALNQYALSLGRKYCVAMLDVDHFKKFNDSYGHDIGDQVLKLVAAKIMKVSAGGRAFRYGGEEFTVVFPRRNLKEAEAALEEIRQLIADYKIIIRHPIRKDKKSRNNKRADTTRAVSVTISIGLAEKESALSFEQVVKSADEALYRAKRKGRNNVSQ</sequence>
<dbReference type="Pfam" id="PF00990">
    <property type="entry name" value="GGDEF"/>
    <property type="match status" value="1"/>
</dbReference>
<dbReference type="AlphaFoldDB" id="A0A919BKJ5"/>
<dbReference type="SUPFAM" id="SSF55073">
    <property type="entry name" value="Nucleotide cyclase"/>
    <property type="match status" value="1"/>
</dbReference>
<keyword evidence="3" id="KW-0472">Membrane</keyword>
<dbReference type="RefSeq" id="WP_189771813.1">
    <property type="nucleotide sequence ID" value="NZ_BNCK01000006.1"/>
</dbReference>
<dbReference type="GO" id="GO:0052621">
    <property type="term" value="F:diguanylate cyclase activity"/>
    <property type="evidence" value="ECO:0007669"/>
    <property type="project" value="UniProtKB-EC"/>
</dbReference>
<feature type="transmembrane region" description="Helical" evidence="3">
    <location>
        <begin position="62"/>
        <end position="80"/>
    </location>
</feature>
<dbReference type="EC" id="2.7.7.65" evidence="1"/>
<gene>
    <name evidence="5" type="ORF">GCM10017161_28230</name>
</gene>
<dbReference type="GO" id="GO:0043709">
    <property type="term" value="P:cell adhesion involved in single-species biofilm formation"/>
    <property type="evidence" value="ECO:0007669"/>
    <property type="project" value="TreeGrafter"/>
</dbReference>
<feature type="transmembrane region" description="Helical" evidence="3">
    <location>
        <begin position="86"/>
        <end position="105"/>
    </location>
</feature>
<feature type="transmembrane region" description="Helical" evidence="3">
    <location>
        <begin position="38"/>
        <end position="55"/>
    </location>
</feature>
<dbReference type="PANTHER" id="PTHR45138">
    <property type="entry name" value="REGULATORY COMPONENTS OF SENSORY TRANSDUCTION SYSTEM"/>
    <property type="match status" value="1"/>
</dbReference>
<reference evidence="5" key="1">
    <citation type="journal article" date="2014" name="Int. J. Syst. Evol. Microbiol.">
        <title>Complete genome sequence of Corynebacterium casei LMG S-19264T (=DSM 44701T), isolated from a smear-ripened cheese.</title>
        <authorList>
            <consortium name="US DOE Joint Genome Institute (JGI-PGF)"/>
            <person name="Walter F."/>
            <person name="Albersmeier A."/>
            <person name="Kalinowski J."/>
            <person name="Ruckert C."/>
        </authorList>
    </citation>
    <scope>NUCLEOTIDE SEQUENCE</scope>
    <source>
        <strain evidence="5">KCTC 42731</strain>
    </source>
</reference>
<organism evidence="5 6">
    <name type="scientific">Thalassotalea marina</name>
    <dbReference type="NCBI Taxonomy" id="1673741"/>
    <lineage>
        <taxon>Bacteria</taxon>
        <taxon>Pseudomonadati</taxon>
        <taxon>Pseudomonadota</taxon>
        <taxon>Gammaproteobacteria</taxon>
        <taxon>Alteromonadales</taxon>
        <taxon>Colwelliaceae</taxon>
        <taxon>Thalassotalea</taxon>
    </lineage>
</organism>
<dbReference type="NCBIfam" id="TIGR00254">
    <property type="entry name" value="GGDEF"/>
    <property type="match status" value="1"/>
</dbReference>
<dbReference type="GO" id="GO:1902201">
    <property type="term" value="P:negative regulation of bacterial-type flagellum-dependent cell motility"/>
    <property type="evidence" value="ECO:0007669"/>
    <property type="project" value="TreeGrafter"/>
</dbReference>
<proteinExistence type="predicted"/>
<feature type="transmembrane region" description="Helical" evidence="3">
    <location>
        <begin position="155"/>
        <end position="173"/>
    </location>
</feature>
<dbReference type="PROSITE" id="PS50887">
    <property type="entry name" value="GGDEF"/>
    <property type="match status" value="1"/>
</dbReference>
<dbReference type="Gene3D" id="3.30.70.270">
    <property type="match status" value="1"/>
</dbReference>
<comment type="caution">
    <text evidence="5">The sequence shown here is derived from an EMBL/GenBank/DDBJ whole genome shotgun (WGS) entry which is preliminary data.</text>
</comment>
<feature type="transmembrane region" description="Helical" evidence="3">
    <location>
        <begin position="117"/>
        <end position="135"/>
    </location>
</feature>
<evidence type="ECO:0000313" key="5">
    <source>
        <dbReference type="EMBL" id="GHF98161.1"/>
    </source>
</evidence>
<dbReference type="Proteomes" id="UP000623842">
    <property type="component" value="Unassembled WGS sequence"/>
</dbReference>
<feature type="transmembrane region" description="Helical" evidence="3">
    <location>
        <begin position="207"/>
        <end position="229"/>
    </location>
</feature>
<dbReference type="GO" id="GO:0005886">
    <property type="term" value="C:plasma membrane"/>
    <property type="evidence" value="ECO:0007669"/>
    <property type="project" value="TreeGrafter"/>
</dbReference>
<keyword evidence="3" id="KW-1133">Transmembrane helix</keyword>
<reference evidence="5" key="2">
    <citation type="submission" date="2020-09" db="EMBL/GenBank/DDBJ databases">
        <authorList>
            <person name="Sun Q."/>
            <person name="Kim S."/>
        </authorList>
    </citation>
    <scope>NUCLEOTIDE SEQUENCE</scope>
    <source>
        <strain evidence="5">KCTC 42731</strain>
    </source>
</reference>
<dbReference type="SMART" id="SM00267">
    <property type="entry name" value="GGDEF"/>
    <property type="match status" value="1"/>
</dbReference>
<comment type="catalytic activity">
    <reaction evidence="2">
        <text>2 GTP = 3',3'-c-di-GMP + 2 diphosphate</text>
        <dbReference type="Rhea" id="RHEA:24898"/>
        <dbReference type="ChEBI" id="CHEBI:33019"/>
        <dbReference type="ChEBI" id="CHEBI:37565"/>
        <dbReference type="ChEBI" id="CHEBI:58805"/>
        <dbReference type="EC" id="2.7.7.65"/>
    </reaction>
</comment>
<evidence type="ECO:0000313" key="6">
    <source>
        <dbReference type="Proteomes" id="UP000623842"/>
    </source>
</evidence>
<dbReference type="InterPro" id="IPR050469">
    <property type="entry name" value="Diguanylate_Cyclase"/>
</dbReference>
<feature type="transmembrane region" description="Helical" evidence="3">
    <location>
        <begin position="180"/>
        <end position="201"/>
    </location>
</feature>
<dbReference type="InterPro" id="IPR043128">
    <property type="entry name" value="Rev_trsase/Diguanyl_cyclase"/>
</dbReference>
<evidence type="ECO:0000259" key="4">
    <source>
        <dbReference type="PROSITE" id="PS50887"/>
    </source>
</evidence>